<dbReference type="Proteomes" id="UP000051017">
    <property type="component" value="Unassembled WGS sequence"/>
</dbReference>
<dbReference type="PANTHER" id="PTHR43386">
    <property type="entry name" value="OLIGOPEPTIDE TRANSPORT SYSTEM PERMEASE PROTEIN APPC"/>
    <property type="match status" value="1"/>
</dbReference>
<comment type="similarity">
    <text evidence="7">Belongs to the binding-protein-dependent transport system permease family.</text>
</comment>
<reference evidence="9 10" key="1">
    <citation type="submission" date="2015-10" db="EMBL/GenBank/DDBJ databases">
        <title>Metagenome-Assembled Genomes uncover a global brackish microbiome.</title>
        <authorList>
            <person name="Hugerth L.W."/>
            <person name="Larsson J."/>
            <person name="Alneberg J."/>
            <person name="Lindh M.V."/>
            <person name="Legrand C."/>
            <person name="Pinhassi J."/>
            <person name="Andersson A.F."/>
        </authorList>
    </citation>
    <scope>NUCLEOTIDE SEQUENCE [LARGE SCALE GENOMIC DNA]</scope>
    <source>
        <strain evidence="9">BACL6 MAG-120924-bin43</strain>
    </source>
</reference>
<dbReference type="InterPro" id="IPR050366">
    <property type="entry name" value="BP-dependent_transpt_permease"/>
</dbReference>
<accession>A0A0R2QA02</accession>
<evidence type="ECO:0000256" key="2">
    <source>
        <dbReference type="ARBA" id="ARBA00022448"/>
    </source>
</evidence>
<dbReference type="GO" id="GO:0055085">
    <property type="term" value="P:transmembrane transport"/>
    <property type="evidence" value="ECO:0007669"/>
    <property type="project" value="InterPro"/>
</dbReference>
<protein>
    <recommendedName>
        <fullName evidence="8">ABC transmembrane type-1 domain-containing protein</fullName>
    </recommendedName>
</protein>
<evidence type="ECO:0000256" key="7">
    <source>
        <dbReference type="RuleBase" id="RU363032"/>
    </source>
</evidence>
<keyword evidence="2 7" id="KW-0813">Transport</keyword>
<keyword evidence="4 7" id="KW-0812">Transmembrane</keyword>
<dbReference type="SUPFAM" id="SSF161098">
    <property type="entry name" value="MetI-like"/>
    <property type="match status" value="1"/>
</dbReference>
<dbReference type="EMBL" id="LIBJ01000183">
    <property type="protein sequence ID" value="KRO47208.1"/>
    <property type="molecule type" value="Genomic_DNA"/>
</dbReference>
<feature type="transmembrane region" description="Helical" evidence="7">
    <location>
        <begin position="120"/>
        <end position="149"/>
    </location>
</feature>
<dbReference type="GO" id="GO:0005886">
    <property type="term" value="C:plasma membrane"/>
    <property type="evidence" value="ECO:0007669"/>
    <property type="project" value="UniProtKB-SubCell"/>
</dbReference>
<evidence type="ECO:0000256" key="1">
    <source>
        <dbReference type="ARBA" id="ARBA00004651"/>
    </source>
</evidence>
<feature type="non-terminal residue" evidence="9">
    <location>
        <position position="232"/>
    </location>
</feature>
<keyword evidence="5 7" id="KW-1133">Transmembrane helix</keyword>
<evidence type="ECO:0000313" key="10">
    <source>
        <dbReference type="Proteomes" id="UP000051017"/>
    </source>
</evidence>
<evidence type="ECO:0000256" key="5">
    <source>
        <dbReference type="ARBA" id="ARBA00022989"/>
    </source>
</evidence>
<gene>
    <name evidence="9" type="ORF">ABR75_01810</name>
</gene>
<name>A0A0R2QA02_9ACTN</name>
<proteinExistence type="inferred from homology"/>
<keyword evidence="6 7" id="KW-0472">Membrane</keyword>
<keyword evidence="3" id="KW-1003">Cell membrane</keyword>
<evidence type="ECO:0000259" key="8">
    <source>
        <dbReference type="PROSITE" id="PS50928"/>
    </source>
</evidence>
<evidence type="ECO:0000313" key="9">
    <source>
        <dbReference type="EMBL" id="KRO47208.1"/>
    </source>
</evidence>
<organism evidence="9 10">
    <name type="scientific">Acidimicrobiia bacterium BACL6 MAG-120924-bin43</name>
    <dbReference type="NCBI Taxonomy" id="1655583"/>
    <lineage>
        <taxon>Bacteria</taxon>
        <taxon>Bacillati</taxon>
        <taxon>Actinomycetota</taxon>
        <taxon>Acidimicrobiia</taxon>
        <taxon>acIV cluster</taxon>
    </lineage>
</organism>
<dbReference type="Gene3D" id="1.10.3720.10">
    <property type="entry name" value="MetI-like"/>
    <property type="match status" value="1"/>
</dbReference>
<dbReference type="PROSITE" id="PS50928">
    <property type="entry name" value="ABC_TM1"/>
    <property type="match status" value="1"/>
</dbReference>
<comment type="caution">
    <text evidence="9">The sequence shown here is derived from an EMBL/GenBank/DDBJ whole genome shotgun (WGS) entry which is preliminary data.</text>
</comment>
<feature type="transmembrane region" description="Helical" evidence="7">
    <location>
        <begin position="83"/>
        <end position="108"/>
    </location>
</feature>
<feature type="domain" description="ABC transmembrane type-1" evidence="8">
    <location>
        <begin position="80"/>
        <end position="232"/>
    </location>
</feature>
<dbReference type="CDD" id="cd06261">
    <property type="entry name" value="TM_PBP2"/>
    <property type="match status" value="1"/>
</dbReference>
<dbReference type="PANTHER" id="PTHR43386:SF25">
    <property type="entry name" value="PEPTIDE ABC TRANSPORTER PERMEASE PROTEIN"/>
    <property type="match status" value="1"/>
</dbReference>
<sequence>MAEEVSKKTNFLASAWKMHRAKIGFAITLVVVALALVGPFFAPFTATEFVDMPNTVEVPGTFFGTDFLGQDVWSRFLLGGRSILFLGAMSTIIGVLMGAMLGVVAAYVKGALNSFIMRTFDIVIAFPGILWALLLVSMLGSSSFLIILATVVSTVPRVGRIIYGAAVAVVERDFVSAATAIGESRLRIVFREILPNTTSTLLVETNLRFTYSIGGIASLAFLGFTSDPTGAN</sequence>
<comment type="subcellular location">
    <subcellularLocation>
        <location evidence="1 7">Cell membrane</location>
        <topology evidence="1 7">Multi-pass membrane protein</topology>
    </subcellularLocation>
</comment>
<evidence type="ECO:0000256" key="6">
    <source>
        <dbReference type="ARBA" id="ARBA00023136"/>
    </source>
</evidence>
<feature type="transmembrane region" description="Helical" evidence="7">
    <location>
        <begin position="21"/>
        <end position="42"/>
    </location>
</feature>
<dbReference type="InterPro" id="IPR035906">
    <property type="entry name" value="MetI-like_sf"/>
</dbReference>
<evidence type="ECO:0000256" key="3">
    <source>
        <dbReference type="ARBA" id="ARBA00022475"/>
    </source>
</evidence>
<dbReference type="AlphaFoldDB" id="A0A0R2QA02"/>
<evidence type="ECO:0000256" key="4">
    <source>
        <dbReference type="ARBA" id="ARBA00022692"/>
    </source>
</evidence>
<dbReference type="InterPro" id="IPR000515">
    <property type="entry name" value="MetI-like"/>
</dbReference>
<dbReference type="Pfam" id="PF00528">
    <property type="entry name" value="BPD_transp_1"/>
    <property type="match status" value="1"/>
</dbReference>